<dbReference type="EMBL" id="CP071382">
    <property type="protein sequence ID" value="QSV44894.1"/>
    <property type="molecule type" value="Genomic_DNA"/>
</dbReference>
<feature type="domain" description="TPM" evidence="2">
    <location>
        <begin position="106"/>
        <end position="185"/>
    </location>
</feature>
<protein>
    <submittedName>
        <fullName evidence="3">TPM domain-containing protein</fullName>
    </submittedName>
</protein>
<sequence>MNKADDFFTPGERERIRAAVAESERGTSGEIATMVVDASDSYREADILGAMLLSGLLSVIVAVAVHHVTIWSYIPLVVLFYFPCRYLFRLVPRLKLPFAGRLRLAETVRERAVRAFYEKGLYRTRGETGILIFISLLEHKVWILGDRGINEKISPDFWRKLASELADGLRQGRACDALVAVISACGVELAAHFPPRPDDVNELRDEILTDSSSSP</sequence>
<dbReference type="PANTHER" id="PTHR30373">
    <property type="entry name" value="UPF0603 PROTEIN YGCG"/>
    <property type="match status" value="1"/>
</dbReference>
<keyword evidence="1" id="KW-0812">Transmembrane</keyword>
<dbReference type="Pfam" id="PF04536">
    <property type="entry name" value="TPM_phosphatase"/>
    <property type="match status" value="1"/>
</dbReference>
<reference evidence="3 4" key="1">
    <citation type="submission" date="2021-03" db="EMBL/GenBank/DDBJ databases">
        <title>Geobacter metallireducens gen. nov. sp. nov., a microorganism capable of coupling the complete oxidation of organic compounds to the reduction of iron and other metals.</title>
        <authorList>
            <person name="Li Y."/>
        </authorList>
    </citation>
    <scope>NUCLEOTIDE SEQUENCE [LARGE SCALE GENOMIC DNA]</scope>
    <source>
        <strain evidence="3 4">Jerry-YX</strain>
    </source>
</reference>
<organism evidence="3 4">
    <name type="scientific">Geobacter benzoatilyticus</name>
    <dbReference type="NCBI Taxonomy" id="2815309"/>
    <lineage>
        <taxon>Bacteria</taxon>
        <taxon>Pseudomonadati</taxon>
        <taxon>Thermodesulfobacteriota</taxon>
        <taxon>Desulfuromonadia</taxon>
        <taxon>Geobacterales</taxon>
        <taxon>Geobacteraceae</taxon>
        <taxon>Geobacter</taxon>
    </lineage>
</organism>
<evidence type="ECO:0000313" key="3">
    <source>
        <dbReference type="EMBL" id="QSV44894.1"/>
    </source>
</evidence>
<dbReference type="Gene3D" id="3.10.310.50">
    <property type="match status" value="1"/>
</dbReference>
<dbReference type="PANTHER" id="PTHR30373:SF8">
    <property type="entry name" value="BLL7265 PROTEIN"/>
    <property type="match status" value="1"/>
</dbReference>
<dbReference type="Proteomes" id="UP000663651">
    <property type="component" value="Chromosome"/>
</dbReference>
<evidence type="ECO:0000259" key="2">
    <source>
        <dbReference type="Pfam" id="PF04536"/>
    </source>
</evidence>
<keyword evidence="1" id="KW-0472">Membrane</keyword>
<feature type="transmembrane region" description="Helical" evidence="1">
    <location>
        <begin position="70"/>
        <end position="88"/>
    </location>
</feature>
<accession>A0ABX7Q0H5</accession>
<keyword evidence="1" id="KW-1133">Transmembrane helix</keyword>
<dbReference type="RefSeq" id="WP_207162708.1">
    <property type="nucleotide sequence ID" value="NZ_CP071382.1"/>
</dbReference>
<name>A0ABX7Q0H5_9BACT</name>
<keyword evidence="4" id="KW-1185">Reference proteome</keyword>
<dbReference type="InterPro" id="IPR007621">
    <property type="entry name" value="TPM_dom"/>
</dbReference>
<proteinExistence type="predicted"/>
<evidence type="ECO:0000313" key="4">
    <source>
        <dbReference type="Proteomes" id="UP000663651"/>
    </source>
</evidence>
<gene>
    <name evidence="3" type="ORF">JZM60_12125</name>
</gene>
<evidence type="ECO:0000256" key="1">
    <source>
        <dbReference type="SAM" id="Phobius"/>
    </source>
</evidence>